<dbReference type="SUPFAM" id="SSF53300">
    <property type="entry name" value="vWA-like"/>
    <property type="match status" value="1"/>
</dbReference>
<evidence type="ECO:0000256" key="2">
    <source>
        <dbReference type="SAM" id="Phobius"/>
    </source>
</evidence>
<dbReference type="InterPro" id="IPR036465">
    <property type="entry name" value="vWFA_dom_sf"/>
</dbReference>
<name>A0ABV1UYY7_9ACTN</name>
<keyword evidence="3" id="KW-0732">Signal</keyword>
<evidence type="ECO:0000256" key="1">
    <source>
        <dbReference type="SAM" id="MobiDB-lite"/>
    </source>
</evidence>
<feature type="compositionally biased region" description="Basic and acidic residues" evidence="1">
    <location>
        <begin position="734"/>
        <end position="744"/>
    </location>
</feature>
<dbReference type="CDD" id="cd00198">
    <property type="entry name" value="vWFA"/>
    <property type="match status" value="1"/>
</dbReference>
<dbReference type="NCBIfam" id="NF041940">
    <property type="entry name" value="choice_anch_X"/>
    <property type="match status" value="1"/>
</dbReference>
<dbReference type="SMART" id="SM00327">
    <property type="entry name" value="VWA"/>
    <property type="match status" value="1"/>
</dbReference>
<feature type="region of interest" description="Disordered" evidence="1">
    <location>
        <begin position="690"/>
        <end position="809"/>
    </location>
</feature>
<keyword evidence="2" id="KW-1133">Transmembrane helix</keyword>
<feature type="transmembrane region" description="Helical" evidence="2">
    <location>
        <begin position="602"/>
        <end position="622"/>
    </location>
</feature>
<dbReference type="Proteomes" id="UP001445472">
    <property type="component" value="Unassembled WGS sequence"/>
</dbReference>
<feature type="chain" id="PRO_5045885901" evidence="3">
    <location>
        <begin position="29"/>
        <end position="809"/>
    </location>
</feature>
<keyword evidence="2" id="KW-0472">Membrane</keyword>
<dbReference type="Gene3D" id="3.40.50.410">
    <property type="entry name" value="von Willebrand factor, type A domain"/>
    <property type="match status" value="1"/>
</dbReference>
<organism evidence="5 6">
    <name type="scientific">Streptomyces xantholiticus</name>
    <dbReference type="NCBI Taxonomy" id="68285"/>
    <lineage>
        <taxon>Bacteria</taxon>
        <taxon>Bacillati</taxon>
        <taxon>Actinomycetota</taxon>
        <taxon>Actinomycetes</taxon>
        <taxon>Kitasatosporales</taxon>
        <taxon>Streptomycetaceae</taxon>
        <taxon>Streptomyces</taxon>
    </lineage>
</organism>
<dbReference type="RefSeq" id="WP_351977445.1">
    <property type="nucleotide sequence ID" value="NZ_JBEPBX010000020.1"/>
</dbReference>
<sequence>MRLIRKTSAPLLACVLLTLSAAAPGAAAGPAGHLPATAAPAAEGPDPIDFAVVVDQSDSLSDEDLAREVEAASLITQGEISAQSRAAVIGFGSSEKPGQSPVREVCSLTTADTAGRQRLSDCVQQLADRDDKEMGPGTDFPAAVRQAVDRLAEKGDKGIPKVVFLLTDGRLDVSDSPEYGTDEASRQANGAKRLAEELARARKESVQIWPLGFGGRIDRAALTRMAEGGYRNGCPGLPDSAPKMRVVDSSAKIDKALQETFAAARCAGLAHGTVGKPPADLYVTIPPIATDGSITVGKHDPKVSVTYYDPDGRRVPTQGEFAGSSFETSGQDGPVEALRVKNPLPGKWRVRIEAPEGHRDREVSVRAIWQGRLRSAVTLSPASPRPGEEAVVEVRMQTRRGVVITDPEQLKGVRVSARMSGAGFDPVVVPLADDGSKPDARANDVRYTGRFTVPATASGELRLTTEMAAPGVTSDRRPLHARVSEGTPVITAGLTVDRGELHPGGTFTGTLDVTNNDSGPHTLRLALADQPPGSGLRITPATVNAAPGGSSTRFTVTLGPEVPLGELSGRITVTDLGDRGRVLDNAFLGVRVTAKPTLWDEWWWVFTAAVVVLLGLAAVAVVRLKARVRRRDLAGTKLELRAEGQRSSGTLTIRPGQSPGGEFLFSVDRSGGGAPALRRGGSPAYRLRRTSAGQLLLKPPSGRERTLGQGEPAGLGGGLELVVGDGNSTSGAGRDGRGSRDGRGGRGGGGGGRGDGGGRGGRWRMPSPRGGSPTGSSNGSGRRGGRSRGDASAAAPGQRGTTRRPDPNF</sequence>
<dbReference type="PROSITE" id="PS50234">
    <property type="entry name" value="VWFA"/>
    <property type="match status" value="1"/>
</dbReference>
<comment type="caution">
    <text evidence="5">The sequence shown here is derived from an EMBL/GenBank/DDBJ whole genome shotgun (WGS) entry which is preliminary data.</text>
</comment>
<gene>
    <name evidence="5" type="ORF">ABT276_22100</name>
</gene>
<feature type="signal peptide" evidence="3">
    <location>
        <begin position="1"/>
        <end position="28"/>
    </location>
</feature>
<evidence type="ECO:0000259" key="4">
    <source>
        <dbReference type="PROSITE" id="PS50234"/>
    </source>
</evidence>
<accession>A0ABV1UYY7</accession>
<keyword evidence="6" id="KW-1185">Reference proteome</keyword>
<protein>
    <submittedName>
        <fullName evidence="5">VWA domain-containing protein</fullName>
    </submittedName>
</protein>
<reference evidence="5 6" key="1">
    <citation type="submission" date="2024-06" db="EMBL/GenBank/DDBJ databases">
        <title>The Natural Products Discovery Center: Release of the First 8490 Sequenced Strains for Exploring Actinobacteria Biosynthetic Diversity.</title>
        <authorList>
            <person name="Kalkreuter E."/>
            <person name="Kautsar S.A."/>
            <person name="Yang D."/>
            <person name="Bader C.D."/>
            <person name="Teijaro C.N."/>
            <person name="Fluegel L."/>
            <person name="Davis C.M."/>
            <person name="Simpson J.R."/>
            <person name="Lauterbach L."/>
            <person name="Steele A.D."/>
            <person name="Gui C."/>
            <person name="Meng S."/>
            <person name="Li G."/>
            <person name="Viehrig K."/>
            <person name="Ye F."/>
            <person name="Su P."/>
            <person name="Kiefer A.F."/>
            <person name="Nichols A."/>
            <person name="Cepeda A.J."/>
            <person name="Yan W."/>
            <person name="Fan B."/>
            <person name="Jiang Y."/>
            <person name="Adhikari A."/>
            <person name="Zheng C.-J."/>
            <person name="Schuster L."/>
            <person name="Cowan T.M."/>
            <person name="Smanski M.J."/>
            <person name="Chevrette M.G."/>
            <person name="De Carvalho L.P.S."/>
            <person name="Shen B."/>
        </authorList>
    </citation>
    <scope>NUCLEOTIDE SEQUENCE [LARGE SCALE GENOMIC DNA]</scope>
    <source>
        <strain evidence="5 6">NPDC000837</strain>
    </source>
</reference>
<dbReference type="EMBL" id="JBEPBX010000020">
    <property type="protein sequence ID" value="MER6616005.1"/>
    <property type="molecule type" value="Genomic_DNA"/>
</dbReference>
<dbReference type="InterPro" id="IPR002035">
    <property type="entry name" value="VWF_A"/>
</dbReference>
<evidence type="ECO:0000313" key="5">
    <source>
        <dbReference type="EMBL" id="MER6616005.1"/>
    </source>
</evidence>
<keyword evidence="2" id="KW-0812">Transmembrane</keyword>
<feature type="domain" description="VWFA" evidence="4">
    <location>
        <begin position="49"/>
        <end position="261"/>
    </location>
</feature>
<dbReference type="Pfam" id="PF00092">
    <property type="entry name" value="VWA"/>
    <property type="match status" value="1"/>
</dbReference>
<feature type="compositionally biased region" description="Gly residues" evidence="1">
    <location>
        <begin position="745"/>
        <end position="760"/>
    </location>
</feature>
<evidence type="ECO:0000256" key="3">
    <source>
        <dbReference type="SAM" id="SignalP"/>
    </source>
</evidence>
<proteinExistence type="predicted"/>
<evidence type="ECO:0000313" key="6">
    <source>
        <dbReference type="Proteomes" id="UP001445472"/>
    </source>
</evidence>
<feature type="compositionally biased region" description="Low complexity" evidence="1">
    <location>
        <begin position="763"/>
        <end position="780"/>
    </location>
</feature>